<evidence type="ECO:0000313" key="4">
    <source>
        <dbReference type="Proteomes" id="UP000220353"/>
    </source>
</evidence>
<gene>
    <name evidence="3" type="ORF">CO661_17390</name>
</gene>
<feature type="region of interest" description="Disordered" evidence="2">
    <location>
        <begin position="43"/>
        <end position="84"/>
    </location>
</feature>
<dbReference type="RefSeq" id="WP_097587179.1">
    <property type="nucleotide sequence ID" value="NZ_NWTC01000012.1"/>
</dbReference>
<reference evidence="3 4" key="1">
    <citation type="submission" date="2017-09" db="EMBL/GenBank/DDBJ databases">
        <title>Comparative genomics of rhizobia isolated from Phaseolus vulgaris in China.</title>
        <authorList>
            <person name="Tong W."/>
        </authorList>
    </citation>
    <scope>NUCLEOTIDE SEQUENCE [LARGE SCALE GENOMIC DNA]</scope>
    <source>
        <strain evidence="3 4">PCH1</strain>
    </source>
</reference>
<organism evidence="3 4">
    <name type="scientific">Rhizobium fredii</name>
    <name type="common">Sinorhizobium fredii</name>
    <dbReference type="NCBI Taxonomy" id="380"/>
    <lineage>
        <taxon>Bacteria</taxon>
        <taxon>Pseudomonadati</taxon>
        <taxon>Pseudomonadota</taxon>
        <taxon>Alphaproteobacteria</taxon>
        <taxon>Hyphomicrobiales</taxon>
        <taxon>Rhizobiaceae</taxon>
        <taxon>Sinorhizobium/Ensifer group</taxon>
        <taxon>Sinorhizobium</taxon>
    </lineage>
</organism>
<comment type="caution">
    <text evidence="3">The sequence shown here is derived from an EMBL/GenBank/DDBJ whole genome shotgun (WGS) entry which is preliminary data.</text>
</comment>
<dbReference type="Proteomes" id="UP000220353">
    <property type="component" value="Unassembled WGS sequence"/>
</dbReference>
<sequence>MKRPQRNFLVEYKTSRRQKTKPRGNSIWGDADLKALARAIEEHSHPGSLVDPPSDMPTGSGEVQQANFTGHDFESDSSTAPPALPITDISVEAKREPDPKASSVFAVTAAPAFSRRTAKVRNTSPKARNRPATPAATEVDELDFLETENRCLKELLAERLRAENQKLRRMMERL</sequence>
<evidence type="ECO:0000256" key="1">
    <source>
        <dbReference type="SAM" id="Coils"/>
    </source>
</evidence>
<dbReference type="EMBL" id="NWTC01000012">
    <property type="protein sequence ID" value="PDT46676.1"/>
    <property type="molecule type" value="Genomic_DNA"/>
</dbReference>
<evidence type="ECO:0000256" key="2">
    <source>
        <dbReference type="SAM" id="MobiDB-lite"/>
    </source>
</evidence>
<feature type="region of interest" description="Disordered" evidence="2">
    <location>
        <begin position="116"/>
        <end position="136"/>
    </location>
</feature>
<keyword evidence="1" id="KW-0175">Coiled coil</keyword>
<feature type="coiled-coil region" evidence="1">
    <location>
        <begin position="145"/>
        <end position="173"/>
    </location>
</feature>
<dbReference type="AlphaFoldDB" id="A0A2A6LWS1"/>
<name>A0A2A6LWS1_RHIFR</name>
<protein>
    <submittedName>
        <fullName evidence="3">Uncharacterized protein</fullName>
    </submittedName>
</protein>
<evidence type="ECO:0000313" key="3">
    <source>
        <dbReference type="EMBL" id="PDT46676.1"/>
    </source>
</evidence>
<proteinExistence type="predicted"/>
<accession>A0A2A6LWS1</accession>